<evidence type="ECO:0000313" key="2">
    <source>
        <dbReference type="Proteomes" id="UP000499080"/>
    </source>
</evidence>
<accession>A0A4Y2DI34</accession>
<dbReference type="Proteomes" id="UP000499080">
    <property type="component" value="Unassembled WGS sequence"/>
</dbReference>
<reference evidence="1 2" key="1">
    <citation type="journal article" date="2019" name="Sci. Rep.">
        <title>Orb-weaving spider Araneus ventricosus genome elucidates the spidroin gene catalogue.</title>
        <authorList>
            <person name="Kono N."/>
            <person name="Nakamura H."/>
            <person name="Ohtoshi R."/>
            <person name="Moran D.A.P."/>
            <person name="Shinohara A."/>
            <person name="Yoshida Y."/>
            <person name="Fujiwara M."/>
            <person name="Mori M."/>
            <person name="Tomita M."/>
            <person name="Arakawa K."/>
        </authorList>
    </citation>
    <scope>NUCLEOTIDE SEQUENCE [LARGE SCALE GENOMIC DNA]</scope>
</reference>
<organism evidence="1 2">
    <name type="scientific">Araneus ventricosus</name>
    <name type="common">Orbweaver spider</name>
    <name type="synonym">Epeira ventricosa</name>
    <dbReference type="NCBI Taxonomy" id="182803"/>
    <lineage>
        <taxon>Eukaryota</taxon>
        <taxon>Metazoa</taxon>
        <taxon>Ecdysozoa</taxon>
        <taxon>Arthropoda</taxon>
        <taxon>Chelicerata</taxon>
        <taxon>Arachnida</taxon>
        <taxon>Araneae</taxon>
        <taxon>Araneomorphae</taxon>
        <taxon>Entelegynae</taxon>
        <taxon>Araneoidea</taxon>
        <taxon>Araneidae</taxon>
        <taxon>Araneus</taxon>
    </lineage>
</organism>
<dbReference type="OrthoDB" id="6631124at2759"/>
<dbReference type="EMBL" id="BGPR01000374">
    <property type="protein sequence ID" value="GBM16450.1"/>
    <property type="molecule type" value="Genomic_DNA"/>
</dbReference>
<keyword evidence="2" id="KW-1185">Reference proteome</keyword>
<gene>
    <name evidence="1" type="ORF">AVEN_94939_1</name>
</gene>
<comment type="caution">
    <text evidence="1">The sequence shown here is derived from an EMBL/GenBank/DDBJ whole genome shotgun (WGS) entry which is preliminary data.</text>
</comment>
<dbReference type="AlphaFoldDB" id="A0A4Y2DI34"/>
<sequence length="112" mass="12823">MIDYGSVVYGSARGSYLKRLDYVHHQALRLCLGAFRTSPISSLYTEAFEPSLLCRRDKLSLSYCFRILSEHNHPLRGILLNDNNIAFSMATHHASLILDCVCVIYFQTLFMM</sequence>
<proteinExistence type="predicted"/>
<protein>
    <submittedName>
        <fullName evidence="1">Uncharacterized protein</fullName>
    </submittedName>
</protein>
<evidence type="ECO:0000313" key="1">
    <source>
        <dbReference type="EMBL" id="GBM16450.1"/>
    </source>
</evidence>
<name>A0A4Y2DI34_ARAVE</name>